<dbReference type="SUPFAM" id="SSF51905">
    <property type="entry name" value="FAD/NAD(P)-binding domain"/>
    <property type="match status" value="2"/>
</dbReference>
<dbReference type="PANTHER" id="PTHR42877:SF7">
    <property type="entry name" value="FLAVIN-BINDING MONOOXYGENASE-RELATED"/>
    <property type="match status" value="1"/>
</dbReference>
<comment type="caution">
    <text evidence="15">The sequence shown here is derived from an EMBL/GenBank/DDBJ whole genome shotgun (WGS) entry which is preliminary data.</text>
</comment>
<dbReference type="EMBL" id="LYCR01000024">
    <property type="protein sequence ID" value="OGM47287.1"/>
    <property type="molecule type" value="Genomic_DNA"/>
</dbReference>
<sequence>MGSISETAVSPPPLPAFESLPEKRGWQTENSRGYKIKEQLCGTEKPLRVVALGAGISGICLAHYLPQQLRNASLVIYDKNPEIGGTWYENRYPGCACDIPSHIYQFSWAKNPHWSQFYSEAPEILQYLKDVVEGFNLSEYFHLNHEIQQASWDAERGHWEIHVKDLSSGTTFVDICDVFINCGGVLNAWRWPDVKGLHTFQGKLCHTANYDEDTDLQGKRVAVIGIGSSGVQVIPKIVSDVAHLYCWVRSPTWMTSGFAQKYAGEDGANFKYSEEQKRHFSTHSDEYLDYCKKLETEIHHVFKIDFADNFQFSTKEMKRKLGHRKDIMEQIIPKTFDVGCRRPTPGNGFLEALTLDKVTTNFETLKEITPKGFIDDQGNEQEVDVIICATGFDTSWIPRFPIFANGQNVQDIQRKRPISYLSMAIPGIPNYFTVGGPYFSFGHGSFTTMAELFLDNILQVLKKMQRENIKSISPQQQATNDFIEHADLWLKRTAWAGPCASWFKNGKMDGQLTIFPGSRMVLADLLSSPRFEDYAIEYWNTNKFAFLGNGFSTKEYDGSDVAWYLGEHHAVLPHK</sequence>
<evidence type="ECO:0000256" key="2">
    <source>
        <dbReference type="ARBA" id="ARBA00004924"/>
    </source>
</evidence>
<organism evidence="15 16">
    <name type="scientific">Aspergillus bombycis</name>
    <dbReference type="NCBI Taxonomy" id="109264"/>
    <lineage>
        <taxon>Eukaryota</taxon>
        <taxon>Fungi</taxon>
        <taxon>Dikarya</taxon>
        <taxon>Ascomycota</taxon>
        <taxon>Pezizomycotina</taxon>
        <taxon>Eurotiomycetes</taxon>
        <taxon>Eurotiomycetidae</taxon>
        <taxon>Eurotiales</taxon>
        <taxon>Aspergillaceae</taxon>
        <taxon>Aspergillus</taxon>
    </lineage>
</organism>
<dbReference type="GO" id="GO:0016491">
    <property type="term" value="F:oxidoreductase activity"/>
    <property type="evidence" value="ECO:0007669"/>
    <property type="project" value="UniProtKB-KW"/>
</dbReference>
<reference evidence="15 16" key="1">
    <citation type="journal article" date="2016" name="Genome Biol. Evol.">
        <title>Draft genome sequence of an aflatoxigenic Aspergillus species, A. bombycis.</title>
        <authorList>
            <person name="Moore G.G."/>
            <person name="Mack B.M."/>
            <person name="Beltz S.B."/>
            <person name="Gilbert M.K."/>
        </authorList>
    </citation>
    <scope>NUCLEOTIDE SEQUENCE [LARGE SCALE GENOMIC DNA]</scope>
    <source>
        <strain evidence="16">NRRL 26010</strain>
    </source>
</reference>
<dbReference type="GeneID" id="34447189"/>
<evidence type="ECO:0000256" key="6">
    <source>
        <dbReference type="ARBA" id="ARBA00018612"/>
    </source>
</evidence>
<dbReference type="InterPro" id="IPR025700">
    <property type="entry name" value="Lys/Orn_oxygenase"/>
</dbReference>
<comment type="catalytic activity">
    <reaction evidence="12">
        <text>L-ornithine + NADPH + O2 = N(5)-hydroxy-L-ornithine + NADP(+) + H2O</text>
        <dbReference type="Rhea" id="RHEA:41508"/>
        <dbReference type="ChEBI" id="CHEBI:15377"/>
        <dbReference type="ChEBI" id="CHEBI:15379"/>
        <dbReference type="ChEBI" id="CHEBI:46911"/>
        <dbReference type="ChEBI" id="CHEBI:57783"/>
        <dbReference type="ChEBI" id="CHEBI:58349"/>
        <dbReference type="ChEBI" id="CHEBI:78275"/>
        <dbReference type="EC" id="1.14.13.196"/>
    </reaction>
</comment>
<comment type="similarity">
    <text evidence="4">Belongs to the FAD-binding monooxygenase family.</text>
</comment>
<accession>A0A1F8A6H1</accession>
<evidence type="ECO:0000256" key="10">
    <source>
        <dbReference type="ARBA" id="ARBA00023002"/>
    </source>
</evidence>
<comment type="catalytic activity">
    <reaction evidence="13">
        <text>L-ornithine + NADH + O2 = N(5)-hydroxy-L-ornithine + NAD(+) + H2O</text>
        <dbReference type="Rhea" id="RHEA:41512"/>
        <dbReference type="ChEBI" id="CHEBI:15377"/>
        <dbReference type="ChEBI" id="CHEBI:15379"/>
        <dbReference type="ChEBI" id="CHEBI:46911"/>
        <dbReference type="ChEBI" id="CHEBI:57540"/>
        <dbReference type="ChEBI" id="CHEBI:57945"/>
        <dbReference type="ChEBI" id="CHEBI:78275"/>
        <dbReference type="EC" id="1.14.13.196"/>
    </reaction>
</comment>
<comment type="cofactor">
    <cofactor evidence="1">
        <name>FAD</name>
        <dbReference type="ChEBI" id="CHEBI:57692"/>
    </cofactor>
</comment>
<evidence type="ECO:0000256" key="12">
    <source>
        <dbReference type="ARBA" id="ARBA00047598"/>
    </source>
</evidence>
<keyword evidence="7" id="KW-0285">Flavoprotein</keyword>
<evidence type="ECO:0000256" key="1">
    <source>
        <dbReference type="ARBA" id="ARBA00001974"/>
    </source>
</evidence>
<dbReference type="RefSeq" id="XP_022391004.1">
    <property type="nucleotide sequence ID" value="XM_022530929.1"/>
</dbReference>
<evidence type="ECO:0000313" key="15">
    <source>
        <dbReference type="EMBL" id="OGM47287.1"/>
    </source>
</evidence>
<proteinExistence type="inferred from homology"/>
<dbReference type="Pfam" id="PF13434">
    <property type="entry name" value="Lys_Orn_oxgnase"/>
    <property type="match status" value="1"/>
</dbReference>
<dbReference type="AlphaFoldDB" id="A0A1F8A6H1"/>
<feature type="region of interest" description="Disordered" evidence="14">
    <location>
        <begin position="1"/>
        <end position="22"/>
    </location>
</feature>
<dbReference type="Pfam" id="PF13450">
    <property type="entry name" value="NAD_binding_8"/>
    <property type="match status" value="1"/>
</dbReference>
<evidence type="ECO:0000256" key="9">
    <source>
        <dbReference type="ARBA" id="ARBA00022857"/>
    </source>
</evidence>
<keyword evidence="9" id="KW-0521">NADP</keyword>
<comment type="similarity">
    <text evidence="3">Belongs to the lysine N(6)-hydroxylase/L-ornithine N(5)-oxygenase family.</text>
</comment>
<evidence type="ECO:0000256" key="3">
    <source>
        <dbReference type="ARBA" id="ARBA00007588"/>
    </source>
</evidence>
<keyword evidence="16" id="KW-1185">Reference proteome</keyword>
<evidence type="ECO:0000256" key="5">
    <source>
        <dbReference type="ARBA" id="ARBA00012881"/>
    </source>
</evidence>
<evidence type="ECO:0000313" key="16">
    <source>
        <dbReference type="Proteomes" id="UP000179179"/>
    </source>
</evidence>
<protein>
    <recommendedName>
        <fullName evidence="6">L-ornithine N(5)-monooxygenase</fullName>
        <ecNumber evidence="5">1.14.13.196</ecNumber>
    </recommendedName>
    <alternativeName>
        <fullName evidence="11">L-ornithine N(5)-oxygenase</fullName>
    </alternativeName>
</protein>
<dbReference type="Proteomes" id="UP000179179">
    <property type="component" value="Unassembled WGS sequence"/>
</dbReference>
<dbReference type="EC" id="1.14.13.196" evidence="5"/>
<evidence type="ECO:0000256" key="14">
    <source>
        <dbReference type="SAM" id="MobiDB-lite"/>
    </source>
</evidence>
<dbReference type="PANTHER" id="PTHR42877">
    <property type="entry name" value="L-ORNITHINE N(5)-MONOOXYGENASE-RELATED"/>
    <property type="match status" value="1"/>
</dbReference>
<dbReference type="OrthoDB" id="74360at2759"/>
<dbReference type="InterPro" id="IPR051209">
    <property type="entry name" value="FAD-bind_Monooxygenase_sf"/>
</dbReference>
<evidence type="ECO:0000256" key="7">
    <source>
        <dbReference type="ARBA" id="ARBA00022630"/>
    </source>
</evidence>
<comment type="pathway">
    <text evidence="2">Siderophore biosynthesis.</text>
</comment>
<evidence type="ECO:0000256" key="8">
    <source>
        <dbReference type="ARBA" id="ARBA00022827"/>
    </source>
</evidence>
<gene>
    <name evidence="15" type="ORF">ABOM_003799</name>
</gene>
<keyword evidence="8" id="KW-0274">FAD</keyword>
<name>A0A1F8A6H1_9EURO</name>
<keyword evidence="10" id="KW-0560">Oxidoreductase</keyword>
<evidence type="ECO:0000256" key="4">
    <source>
        <dbReference type="ARBA" id="ARBA00010139"/>
    </source>
</evidence>
<evidence type="ECO:0000256" key="11">
    <source>
        <dbReference type="ARBA" id="ARBA00030351"/>
    </source>
</evidence>
<dbReference type="InterPro" id="IPR036188">
    <property type="entry name" value="FAD/NAD-bd_sf"/>
</dbReference>
<evidence type="ECO:0000256" key="13">
    <source>
        <dbReference type="ARBA" id="ARBA00049248"/>
    </source>
</evidence>
<dbReference type="Gene3D" id="3.50.50.60">
    <property type="entry name" value="FAD/NAD(P)-binding domain"/>
    <property type="match status" value="2"/>
</dbReference>